<keyword evidence="1" id="KW-0812">Transmembrane</keyword>
<organism evidence="3 4">
    <name type="scientific">Mycolicibacterium smegmatis (strain ATCC 700084 / mc(2)155)</name>
    <name type="common">Mycobacterium smegmatis</name>
    <dbReference type="NCBI Taxonomy" id="246196"/>
    <lineage>
        <taxon>Bacteria</taxon>
        <taxon>Bacillati</taxon>
        <taxon>Actinomycetota</taxon>
        <taxon>Actinomycetes</taxon>
        <taxon>Mycobacteriales</taxon>
        <taxon>Mycobacteriaceae</taxon>
        <taxon>Mycolicibacterium</taxon>
    </lineage>
</organism>
<proteinExistence type="predicted"/>
<evidence type="ECO:0000313" key="4">
    <source>
        <dbReference type="Proteomes" id="UP000006158"/>
    </source>
</evidence>
<dbReference type="EMBL" id="CP001663">
    <property type="protein sequence ID" value="AFP38332.1"/>
    <property type="molecule type" value="Genomic_DNA"/>
</dbReference>
<feature type="domain" description="D-alanyl-D-alanine carboxypeptidase-like core" evidence="2">
    <location>
        <begin position="92"/>
        <end position="171"/>
    </location>
</feature>
<name>I7FZ14_MYCS2</name>
<dbReference type="SUPFAM" id="SSF55166">
    <property type="entry name" value="Hedgehog/DD-peptidase"/>
    <property type="match status" value="1"/>
</dbReference>
<dbReference type="CDD" id="cd14846">
    <property type="entry name" value="Peptidase_M15_like"/>
    <property type="match status" value="1"/>
</dbReference>
<dbReference type="PATRIC" id="fig|246196.56.peg.1912"/>
<dbReference type="Gene3D" id="3.30.1380.10">
    <property type="match status" value="1"/>
</dbReference>
<evidence type="ECO:0000313" key="3">
    <source>
        <dbReference type="EMBL" id="AFP38332.1"/>
    </source>
</evidence>
<sequence>MSVRAPSWLRCGDDPPIGMVNSVMGRIMGLGAGLFGGLVTASAVLTGALTAPAPSPQIALVDNTEALTSSDGSLADGQAFSPFDLQQPAIAKLDPRLLAAVQNAANAAAAEGITMTVTSGWRSPAFQQTLLDNAVQTYGSLAAAREYVQTPTASRHVTGEAVDIGGTGADQWLITNGPRFGLCQIYANESWHFELVADPLGNCPPLLPDAAG</sequence>
<keyword evidence="1" id="KW-0472">Membrane</keyword>
<keyword evidence="1" id="KW-1133">Transmembrane helix</keyword>
<protein>
    <submittedName>
        <fullName evidence="3">Peptidase M15B and M15C, D,D-carboxypeptidase VanY/endolysin</fullName>
    </submittedName>
</protein>
<accession>I7FZ14</accession>
<dbReference type="InterPro" id="IPR003709">
    <property type="entry name" value="VanY-like_core_dom"/>
</dbReference>
<dbReference type="AlphaFoldDB" id="I7FZ14"/>
<dbReference type="GO" id="GO:0006508">
    <property type="term" value="P:proteolysis"/>
    <property type="evidence" value="ECO:0007669"/>
    <property type="project" value="InterPro"/>
</dbReference>
<feature type="transmembrane region" description="Helical" evidence="1">
    <location>
        <begin position="27"/>
        <end position="49"/>
    </location>
</feature>
<gene>
    <name evidence="3" type="ordered locus">MSMEI_1860</name>
</gene>
<dbReference type="InterPro" id="IPR009045">
    <property type="entry name" value="Zn_M74/Hedgehog-like"/>
</dbReference>
<dbReference type="InterPro" id="IPR052179">
    <property type="entry name" value="DD-CPase-like"/>
</dbReference>
<dbReference type="Pfam" id="PF02557">
    <property type="entry name" value="VanY"/>
    <property type="match status" value="1"/>
</dbReference>
<dbReference type="PANTHER" id="PTHR34385">
    <property type="entry name" value="D-ALANYL-D-ALANINE CARBOXYPEPTIDASE"/>
    <property type="match status" value="1"/>
</dbReference>
<evidence type="ECO:0000256" key="1">
    <source>
        <dbReference type="SAM" id="Phobius"/>
    </source>
</evidence>
<reference evidence="3 4" key="1">
    <citation type="journal article" date="2007" name="Genome Biol.">
        <title>Interrupted coding sequences in Mycobacterium smegmatis: authentic mutations or sequencing errors?</title>
        <authorList>
            <person name="Deshayes C."/>
            <person name="Perrodou E."/>
            <person name="Gallien S."/>
            <person name="Euphrasie D."/>
            <person name="Schaeffer C."/>
            <person name="Van-Dorsselaer A."/>
            <person name="Poch O."/>
            <person name="Lecompte O."/>
            <person name="Reyrat J.M."/>
        </authorList>
    </citation>
    <scope>NUCLEOTIDE SEQUENCE [LARGE SCALE GENOMIC DNA]</scope>
    <source>
        <strain evidence="4">ATCC 700084 / mc(2)155</strain>
    </source>
</reference>
<dbReference type="GO" id="GO:0008233">
    <property type="term" value="F:peptidase activity"/>
    <property type="evidence" value="ECO:0007669"/>
    <property type="project" value="InterPro"/>
</dbReference>
<dbReference type="Proteomes" id="UP000006158">
    <property type="component" value="Chromosome"/>
</dbReference>
<dbReference type="PANTHER" id="PTHR34385:SF1">
    <property type="entry name" value="PEPTIDOGLYCAN L-ALANYL-D-GLUTAMATE ENDOPEPTIDASE CWLK"/>
    <property type="match status" value="1"/>
</dbReference>
<dbReference type="KEGG" id="msg:MSMEI_1860"/>
<reference evidence="3 4" key="2">
    <citation type="journal article" date="2009" name="Genome Res.">
        <title>Ortho-proteogenomics: multiple proteomes investigation through orthology and a new MS-based protocol.</title>
        <authorList>
            <person name="Gallien S."/>
            <person name="Perrodou E."/>
            <person name="Carapito C."/>
            <person name="Deshayes C."/>
            <person name="Reyrat J.M."/>
            <person name="Van Dorsselaer A."/>
            <person name="Poch O."/>
            <person name="Schaeffer C."/>
            <person name="Lecompte O."/>
        </authorList>
    </citation>
    <scope>NUCLEOTIDE SEQUENCE [LARGE SCALE GENOMIC DNA]</scope>
    <source>
        <strain evidence="4">ATCC 700084 / mc(2)155</strain>
    </source>
</reference>
<evidence type="ECO:0000259" key="2">
    <source>
        <dbReference type="Pfam" id="PF02557"/>
    </source>
</evidence>